<gene>
    <name evidence="2" type="ORF">DSM112329_00400</name>
</gene>
<dbReference type="InterPro" id="IPR029068">
    <property type="entry name" value="Glyas_Bleomycin-R_OHBP_Dase"/>
</dbReference>
<dbReference type="PROSITE" id="PS51819">
    <property type="entry name" value="VOC"/>
    <property type="match status" value="1"/>
</dbReference>
<proteinExistence type="predicted"/>
<feature type="domain" description="VOC" evidence="1">
    <location>
        <begin position="6"/>
        <end position="116"/>
    </location>
</feature>
<name>A0AAU7APM1_9ACTN</name>
<dbReference type="Pfam" id="PF22677">
    <property type="entry name" value="Ble-like_N"/>
    <property type="match status" value="1"/>
</dbReference>
<dbReference type="CDD" id="cd06587">
    <property type="entry name" value="VOC"/>
    <property type="match status" value="1"/>
</dbReference>
<protein>
    <recommendedName>
        <fullName evidence="1">VOC domain-containing protein</fullName>
    </recommendedName>
</protein>
<sequence>MTDIERLDFLGIPTQDLERSRAFYRETLGLRPDEHGEWESWAGDTCFAIWAPETLGREFVAQKGNPLPLRVADVAASRAALEAKGVTFFGPTIDTGVCHMAFFADPDGNELMLHRRYAPYE</sequence>
<organism evidence="2">
    <name type="scientific">Paraconexibacter sp. AEG42_29</name>
    <dbReference type="NCBI Taxonomy" id="2997339"/>
    <lineage>
        <taxon>Bacteria</taxon>
        <taxon>Bacillati</taxon>
        <taxon>Actinomycetota</taxon>
        <taxon>Thermoleophilia</taxon>
        <taxon>Solirubrobacterales</taxon>
        <taxon>Paraconexibacteraceae</taxon>
        <taxon>Paraconexibacter</taxon>
    </lineage>
</organism>
<dbReference type="RefSeq" id="WP_354700137.1">
    <property type="nucleotide sequence ID" value="NZ_CP114014.1"/>
</dbReference>
<dbReference type="Gene3D" id="3.10.180.10">
    <property type="entry name" value="2,3-Dihydroxybiphenyl 1,2-Dioxygenase, domain 1"/>
    <property type="match status" value="1"/>
</dbReference>
<evidence type="ECO:0000259" key="1">
    <source>
        <dbReference type="PROSITE" id="PS51819"/>
    </source>
</evidence>
<dbReference type="AlphaFoldDB" id="A0AAU7APM1"/>
<dbReference type="InterPro" id="IPR053863">
    <property type="entry name" value="Glyoxy/Ble-like_N"/>
</dbReference>
<reference evidence="2" key="1">
    <citation type="submission" date="2022-12" db="EMBL/GenBank/DDBJ databases">
        <title>Paraconexibacter alkalitolerans sp. nov. and Baekduia alba sp. nov., isolated from soil and emended description of the genera Paraconexibacter (Chun et al., 2020) and Baekduia (An et al., 2020).</title>
        <authorList>
            <person name="Vieira S."/>
            <person name="Huber K.J."/>
            <person name="Geppert A."/>
            <person name="Wolf J."/>
            <person name="Neumann-Schaal M."/>
            <person name="Muesken M."/>
            <person name="Overmann J."/>
        </authorList>
    </citation>
    <scope>NUCLEOTIDE SEQUENCE</scope>
    <source>
        <strain evidence="2">AEG42_29</strain>
    </source>
</reference>
<accession>A0AAU7APM1</accession>
<evidence type="ECO:0000313" key="2">
    <source>
        <dbReference type="EMBL" id="XAY03581.1"/>
    </source>
</evidence>
<dbReference type="InterPro" id="IPR037523">
    <property type="entry name" value="VOC_core"/>
</dbReference>
<dbReference type="KEGG" id="parq:DSM112329_00400"/>
<dbReference type="SUPFAM" id="SSF54593">
    <property type="entry name" value="Glyoxalase/Bleomycin resistance protein/Dihydroxybiphenyl dioxygenase"/>
    <property type="match status" value="1"/>
</dbReference>
<dbReference type="EMBL" id="CP114014">
    <property type="protein sequence ID" value="XAY03581.1"/>
    <property type="molecule type" value="Genomic_DNA"/>
</dbReference>